<dbReference type="EMBL" id="AZBU02000007">
    <property type="protein sequence ID" value="TKR70497.1"/>
    <property type="molecule type" value="Genomic_DNA"/>
</dbReference>
<name>A0A4U5MLZ9_STECR</name>
<sequence>MLSGTQVDDCLLQSSLNATDDLRYTHAAIYSILTLFGSVLNVLLLVVIKVEWKRLNESNFYCLVVSLKSV</sequence>
<evidence type="ECO:0000256" key="1">
    <source>
        <dbReference type="SAM" id="Phobius"/>
    </source>
</evidence>
<dbReference type="Proteomes" id="UP000298663">
    <property type="component" value="Unassembled WGS sequence"/>
</dbReference>
<gene>
    <name evidence="2" type="ORF">L596_022520</name>
</gene>
<keyword evidence="3" id="KW-1185">Reference proteome</keyword>
<comment type="caution">
    <text evidence="2">The sequence shown here is derived from an EMBL/GenBank/DDBJ whole genome shotgun (WGS) entry which is preliminary data.</text>
</comment>
<keyword evidence="1" id="KW-1133">Transmembrane helix</keyword>
<feature type="transmembrane region" description="Helical" evidence="1">
    <location>
        <begin position="27"/>
        <end position="48"/>
    </location>
</feature>
<reference evidence="2 3" key="2">
    <citation type="journal article" date="2019" name="G3 (Bethesda)">
        <title>Hybrid Assembly of the Genome of the Entomopathogenic Nematode Steinernema carpocapsae Identifies the X-Chromosome.</title>
        <authorList>
            <person name="Serra L."/>
            <person name="Macchietto M."/>
            <person name="Macias-Munoz A."/>
            <person name="McGill C.J."/>
            <person name="Rodriguez I.M."/>
            <person name="Rodriguez B."/>
            <person name="Murad R."/>
            <person name="Mortazavi A."/>
        </authorList>
    </citation>
    <scope>NUCLEOTIDE SEQUENCE [LARGE SCALE GENOMIC DNA]</scope>
    <source>
        <strain evidence="2 3">ALL</strain>
    </source>
</reference>
<protein>
    <submittedName>
        <fullName evidence="2">Uncharacterized protein</fullName>
    </submittedName>
</protein>
<keyword evidence="1" id="KW-0812">Transmembrane</keyword>
<proteinExistence type="predicted"/>
<organism evidence="2 3">
    <name type="scientific">Steinernema carpocapsae</name>
    <name type="common">Entomopathogenic nematode</name>
    <dbReference type="NCBI Taxonomy" id="34508"/>
    <lineage>
        <taxon>Eukaryota</taxon>
        <taxon>Metazoa</taxon>
        <taxon>Ecdysozoa</taxon>
        <taxon>Nematoda</taxon>
        <taxon>Chromadorea</taxon>
        <taxon>Rhabditida</taxon>
        <taxon>Tylenchina</taxon>
        <taxon>Panagrolaimomorpha</taxon>
        <taxon>Strongyloidoidea</taxon>
        <taxon>Steinernematidae</taxon>
        <taxon>Steinernema</taxon>
    </lineage>
</organism>
<dbReference type="AlphaFoldDB" id="A0A4U5MLZ9"/>
<evidence type="ECO:0000313" key="3">
    <source>
        <dbReference type="Proteomes" id="UP000298663"/>
    </source>
</evidence>
<keyword evidence="1" id="KW-0472">Membrane</keyword>
<reference evidence="2 3" key="1">
    <citation type="journal article" date="2015" name="Genome Biol.">
        <title>Comparative genomics of Steinernema reveals deeply conserved gene regulatory networks.</title>
        <authorList>
            <person name="Dillman A.R."/>
            <person name="Macchietto M."/>
            <person name="Porter C.F."/>
            <person name="Rogers A."/>
            <person name="Williams B."/>
            <person name="Antoshechkin I."/>
            <person name="Lee M.M."/>
            <person name="Goodwin Z."/>
            <person name="Lu X."/>
            <person name="Lewis E.E."/>
            <person name="Goodrich-Blair H."/>
            <person name="Stock S.P."/>
            <person name="Adams B.J."/>
            <person name="Sternberg P.W."/>
            <person name="Mortazavi A."/>
        </authorList>
    </citation>
    <scope>NUCLEOTIDE SEQUENCE [LARGE SCALE GENOMIC DNA]</scope>
    <source>
        <strain evidence="2 3">ALL</strain>
    </source>
</reference>
<accession>A0A4U5MLZ9</accession>
<evidence type="ECO:0000313" key="2">
    <source>
        <dbReference type="EMBL" id="TKR70497.1"/>
    </source>
</evidence>